<evidence type="ECO:0000313" key="1">
    <source>
        <dbReference type="Proteomes" id="UP000887565"/>
    </source>
</evidence>
<dbReference type="AlphaFoldDB" id="A0A915K9E5"/>
<evidence type="ECO:0000313" key="2">
    <source>
        <dbReference type="WBParaSite" id="nRc.2.0.1.t35327-RA"/>
    </source>
</evidence>
<name>A0A915K9E5_ROMCU</name>
<reference evidence="2" key="1">
    <citation type="submission" date="2022-11" db="UniProtKB">
        <authorList>
            <consortium name="WormBaseParasite"/>
        </authorList>
    </citation>
    <scope>IDENTIFICATION</scope>
</reference>
<organism evidence="1 2">
    <name type="scientific">Romanomermis culicivorax</name>
    <name type="common">Nematode worm</name>
    <dbReference type="NCBI Taxonomy" id="13658"/>
    <lineage>
        <taxon>Eukaryota</taxon>
        <taxon>Metazoa</taxon>
        <taxon>Ecdysozoa</taxon>
        <taxon>Nematoda</taxon>
        <taxon>Enoplea</taxon>
        <taxon>Dorylaimia</taxon>
        <taxon>Mermithida</taxon>
        <taxon>Mermithoidea</taxon>
        <taxon>Mermithidae</taxon>
        <taxon>Romanomermis</taxon>
    </lineage>
</organism>
<accession>A0A915K9E5</accession>
<sequence>MRERDIQQSYSYKGPLESWNLSPNEEHLEGEARLKTEGEKKVGLEAKNSWHWPFLVKKSKHGKNRRSNLDEKNGMLINVNI</sequence>
<dbReference type="WBParaSite" id="nRc.2.0.1.t35327-RA">
    <property type="protein sequence ID" value="nRc.2.0.1.t35327-RA"/>
    <property type="gene ID" value="nRc.2.0.1.g35327"/>
</dbReference>
<dbReference type="Proteomes" id="UP000887565">
    <property type="component" value="Unplaced"/>
</dbReference>
<protein>
    <submittedName>
        <fullName evidence="2">Uncharacterized protein</fullName>
    </submittedName>
</protein>
<keyword evidence="1" id="KW-1185">Reference proteome</keyword>
<proteinExistence type="predicted"/>